<keyword evidence="3" id="KW-0238">DNA-binding</keyword>
<dbReference type="PANTHER" id="PTHR30346:SF0">
    <property type="entry name" value="HCA OPERON TRANSCRIPTIONAL ACTIVATOR HCAR"/>
    <property type="match status" value="1"/>
</dbReference>
<dbReference type="Pfam" id="PF03466">
    <property type="entry name" value="LysR_substrate"/>
    <property type="match status" value="1"/>
</dbReference>
<accession>A0A242M2H7</accession>
<proteinExistence type="inferred from homology"/>
<dbReference type="InterPro" id="IPR036390">
    <property type="entry name" value="WH_DNA-bd_sf"/>
</dbReference>
<comment type="caution">
    <text evidence="6">The sequence shown here is derived from an EMBL/GenBank/DDBJ whole genome shotgun (WGS) entry which is preliminary data.</text>
</comment>
<feature type="domain" description="HTH lysR-type" evidence="5">
    <location>
        <begin position="18"/>
        <end position="70"/>
    </location>
</feature>
<keyword evidence="4" id="KW-0804">Transcription</keyword>
<evidence type="ECO:0000313" key="6">
    <source>
        <dbReference type="EMBL" id="OTP65281.1"/>
    </source>
</evidence>
<dbReference type="RefSeq" id="WP_086384080.1">
    <property type="nucleotide sequence ID" value="NZ_NBTY01000223.1"/>
</dbReference>
<dbReference type="PROSITE" id="PS50931">
    <property type="entry name" value="HTH_LYSR"/>
    <property type="match status" value="1"/>
</dbReference>
<dbReference type="InterPro" id="IPR036388">
    <property type="entry name" value="WH-like_DNA-bd_sf"/>
</dbReference>
<reference evidence="6 7" key="1">
    <citation type="submission" date="2017-03" db="EMBL/GenBank/DDBJ databases">
        <title>Genome analysis of strain PAMC 26510.</title>
        <authorList>
            <person name="Oh H.-M."/>
            <person name="Yang J.-A."/>
        </authorList>
    </citation>
    <scope>NUCLEOTIDE SEQUENCE [LARGE SCALE GENOMIC DNA]</scope>
    <source>
        <strain evidence="6 7">PAMC 26510</strain>
    </source>
</reference>
<dbReference type="PANTHER" id="PTHR30346">
    <property type="entry name" value="TRANSCRIPTIONAL DUAL REGULATOR HCAR-RELATED"/>
    <property type="match status" value="1"/>
</dbReference>
<dbReference type="Gene3D" id="3.40.190.10">
    <property type="entry name" value="Periplasmic binding protein-like II"/>
    <property type="match status" value="2"/>
</dbReference>
<dbReference type="GO" id="GO:0032993">
    <property type="term" value="C:protein-DNA complex"/>
    <property type="evidence" value="ECO:0007669"/>
    <property type="project" value="TreeGrafter"/>
</dbReference>
<evidence type="ECO:0000256" key="4">
    <source>
        <dbReference type="ARBA" id="ARBA00023163"/>
    </source>
</evidence>
<dbReference type="Proteomes" id="UP000194546">
    <property type="component" value="Unassembled WGS sequence"/>
</dbReference>
<evidence type="ECO:0000256" key="3">
    <source>
        <dbReference type="ARBA" id="ARBA00023125"/>
    </source>
</evidence>
<dbReference type="Gene3D" id="1.10.10.10">
    <property type="entry name" value="Winged helix-like DNA-binding domain superfamily/Winged helix DNA-binding domain"/>
    <property type="match status" value="1"/>
</dbReference>
<comment type="similarity">
    <text evidence="1">Belongs to the LysR transcriptional regulatory family.</text>
</comment>
<dbReference type="InterPro" id="IPR005119">
    <property type="entry name" value="LysR_subst-bd"/>
</dbReference>
<dbReference type="SUPFAM" id="SSF46785">
    <property type="entry name" value="Winged helix' DNA-binding domain"/>
    <property type="match status" value="1"/>
</dbReference>
<organism evidence="6 7">
    <name type="scientific">Caballeronia sordidicola</name>
    <name type="common">Burkholderia sordidicola</name>
    <dbReference type="NCBI Taxonomy" id="196367"/>
    <lineage>
        <taxon>Bacteria</taxon>
        <taxon>Pseudomonadati</taxon>
        <taxon>Pseudomonadota</taxon>
        <taxon>Betaproteobacteria</taxon>
        <taxon>Burkholderiales</taxon>
        <taxon>Burkholderiaceae</taxon>
        <taxon>Caballeronia</taxon>
    </lineage>
</organism>
<keyword evidence="2" id="KW-0805">Transcription regulation</keyword>
<dbReference type="GO" id="GO:0003677">
    <property type="term" value="F:DNA binding"/>
    <property type="evidence" value="ECO:0007669"/>
    <property type="project" value="UniProtKB-KW"/>
</dbReference>
<name>A0A242M2H7_CABSO</name>
<dbReference type="Pfam" id="PF00126">
    <property type="entry name" value="HTH_1"/>
    <property type="match status" value="1"/>
</dbReference>
<dbReference type="InterPro" id="IPR000847">
    <property type="entry name" value="LysR_HTH_N"/>
</dbReference>
<dbReference type="GO" id="GO:0003700">
    <property type="term" value="F:DNA-binding transcription factor activity"/>
    <property type="evidence" value="ECO:0007669"/>
    <property type="project" value="InterPro"/>
</dbReference>
<dbReference type="SUPFAM" id="SSF53850">
    <property type="entry name" value="Periplasmic binding protein-like II"/>
    <property type="match status" value="1"/>
</dbReference>
<dbReference type="EMBL" id="NBTY01000223">
    <property type="protein sequence ID" value="OTP65281.1"/>
    <property type="molecule type" value="Genomic_DNA"/>
</dbReference>
<sequence>MKKLAEVAQTTPLLQPSLRAFLAVADALQFKGAAERLHITQPALSRIIKALELEVGAQLLQRTTRVVEITSAGRVFAEQSRLALGHIERAAVLARRAEDGQIGNLRIAYMDFAINGSLPELVEAFSKTYPQIAIDLVHIPSTLQRDAVQDSSVDVGFMIGPYVAANIETILFATEKLIVLLPTEHPLAKKKTIRLKELAKERFVLGGPDSWEAYRHHFFAITHAAGFLPSIAQEASTSDGIFGLVAANIGISIYPECAMNIRRSGVVMRPLADQGIPLELVACWMHGAVNPVTRTFTDFLKVYQGCT</sequence>
<gene>
    <name evidence="6" type="ORF">PAMC26510_38040</name>
</gene>
<evidence type="ECO:0000313" key="7">
    <source>
        <dbReference type="Proteomes" id="UP000194546"/>
    </source>
</evidence>
<evidence type="ECO:0000256" key="2">
    <source>
        <dbReference type="ARBA" id="ARBA00023015"/>
    </source>
</evidence>
<evidence type="ECO:0000256" key="1">
    <source>
        <dbReference type="ARBA" id="ARBA00009437"/>
    </source>
</evidence>
<dbReference type="PRINTS" id="PR00039">
    <property type="entry name" value="HTHLYSR"/>
</dbReference>
<protein>
    <submittedName>
        <fullName evidence="6">Chromosome initiation inhibitor</fullName>
    </submittedName>
</protein>
<dbReference type="CDD" id="cd08414">
    <property type="entry name" value="PBP2_LTTR_aromatics_like"/>
    <property type="match status" value="1"/>
</dbReference>
<dbReference type="FunFam" id="1.10.10.10:FF:000001">
    <property type="entry name" value="LysR family transcriptional regulator"/>
    <property type="match status" value="1"/>
</dbReference>
<dbReference type="AlphaFoldDB" id="A0A242M2H7"/>
<evidence type="ECO:0000259" key="5">
    <source>
        <dbReference type="PROSITE" id="PS50931"/>
    </source>
</evidence>